<dbReference type="KEGG" id="mpl:Mpal_1868"/>
<keyword evidence="3" id="KW-1185">Reference proteome</keyword>
<dbReference type="InterPro" id="IPR036895">
    <property type="entry name" value="Uracil-DNA_glycosylase-like_sf"/>
</dbReference>
<dbReference type="STRING" id="521011.Mpal_1868"/>
<reference evidence="2 3" key="1">
    <citation type="journal article" date="2015" name="Genome Announc.">
        <title>Complete Genome Sequence of Methanosphaerula palustris E1-9CT, a Hydrogenotrophic Methanogen Isolated from a Minerotrophic Fen Peatland.</title>
        <authorList>
            <person name="Cadillo-Quiroz H."/>
            <person name="Browne P."/>
            <person name="Kyrpides N."/>
            <person name="Woyke T."/>
            <person name="Goodwin L."/>
            <person name="Detter C."/>
            <person name="Yavitt J.B."/>
            <person name="Zinder S.H."/>
        </authorList>
    </citation>
    <scope>NUCLEOTIDE SEQUENCE [LARGE SCALE GENOMIC DNA]</scope>
    <source>
        <strain evidence="3">ATCC BAA-1556 / DSM 19958 / E1-9c</strain>
    </source>
</reference>
<name>B8GKM7_METPE</name>
<dbReference type="SUPFAM" id="SSF52141">
    <property type="entry name" value="Uracil-DNA glycosylase-like"/>
    <property type="match status" value="1"/>
</dbReference>
<evidence type="ECO:0000259" key="1">
    <source>
        <dbReference type="Pfam" id="PF03167"/>
    </source>
</evidence>
<accession>B8GKM7</accession>
<dbReference type="eggNOG" id="arCOG04947">
    <property type="taxonomic scope" value="Archaea"/>
</dbReference>
<dbReference type="Gene3D" id="3.40.470.10">
    <property type="entry name" value="Uracil-DNA glycosylase-like domain"/>
    <property type="match status" value="1"/>
</dbReference>
<dbReference type="CDD" id="cd10032">
    <property type="entry name" value="UDG-F6_HDG"/>
    <property type="match status" value="1"/>
</dbReference>
<gene>
    <name evidence="2" type="ordered locus">Mpal_1868</name>
</gene>
<dbReference type="AlphaFoldDB" id="B8GKM7"/>
<evidence type="ECO:0000313" key="3">
    <source>
        <dbReference type="Proteomes" id="UP000002457"/>
    </source>
</evidence>
<sequence>MIEGKPDLMKRTSSIKDSDPKQGILPIIGSAPVVLVLGSFPSARARTVGEYYANPLNHFWPIIEELFGISRSLSYSERVRLLADQQVALWDMVDSCYQEGSMDSTIYEPALNDIRGFLTTHPTIRLVAANGRTAERFLKRSLGKAGPPAGVTVISLPSTSPANARESFHQKVQRWRVIRDSAVPS</sequence>
<dbReference type="EMBL" id="CP001338">
    <property type="protein sequence ID" value="ACL17173.1"/>
    <property type="molecule type" value="Genomic_DNA"/>
</dbReference>
<dbReference type="InterPro" id="IPR026353">
    <property type="entry name" value="Hypoxan-DNA_Glyclase"/>
</dbReference>
<dbReference type="InterPro" id="IPR005122">
    <property type="entry name" value="Uracil-DNA_glycosylase-like"/>
</dbReference>
<dbReference type="Proteomes" id="UP000002457">
    <property type="component" value="Chromosome"/>
</dbReference>
<protein>
    <recommendedName>
        <fullName evidence="1">Uracil-DNA glycosylase-like domain-containing protein</fullName>
    </recommendedName>
</protein>
<evidence type="ECO:0000313" key="2">
    <source>
        <dbReference type="EMBL" id="ACL17173.1"/>
    </source>
</evidence>
<feature type="domain" description="Uracil-DNA glycosylase-like" evidence="1">
    <location>
        <begin position="32"/>
        <end position="176"/>
    </location>
</feature>
<dbReference type="Pfam" id="PF03167">
    <property type="entry name" value="UDG"/>
    <property type="match status" value="1"/>
</dbReference>
<dbReference type="NCBIfam" id="TIGR04274">
    <property type="entry name" value="hypoxanDNAglyco"/>
    <property type="match status" value="1"/>
</dbReference>
<dbReference type="HOGENOM" id="CLU_094865_1_0_2"/>
<proteinExistence type="predicted"/>
<organism evidence="2 3">
    <name type="scientific">Methanosphaerula palustris (strain ATCC BAA-1556 / DSM 19958 / E1-9c)</name>
    <dbReference type="NCBI Taxonomy" id="521011"/>
    <lineage>
        <taxon>Archaea</taxon>
        <taxon>Methanobacteriati</taxon>
        <taxon>Methanobacteriota</taxon>
        <taxon>Stenosarchaea group</taxon>
        <taxon>Methanomicrobia</taxon>
        <taxon>Methanomicrobiales</taxon>
        <taxon>Methanoregulaceae</taxon>
        <taxon>Methanosphaerula</taxon>
    </lineage>
</organism>